<dbReference type="EMBL" id="MHUS01000037">
    <property type="protein sequence ID" value="OHA80045.1"/>
    <property type="molecule type" value="Genomic_DNA"/>
</dbReference>
<feature type="transmembrane region" description="Helical" evidence="6">
    <location>
        <begin position="43"/>
        <end position="63"/>
    </location>
</feature>
<comment type="subcellular location">
    <subcellularLocation>
        <location evidence="1">Cell membrane</location>
        <topology evidence="1">Multi-pass membrane protein</topology>
    </subcellularLocation>
</comment>
<name>A0A1G2S4N4_9BACT</name>
<protein>
    <recommendedName>
        <fullName evidence="7">VTT domain-containing protein</fullName>
    </recommendedName>
</protein>
<organism evidence="8 9">
    <name type="scientific">Candidatus Yonathbacteria bacterium RIFCSPHIGHO2_01_FULL_51_10</name>
    <dbReference type="NCBI Taxonomy" id="1802723"/>
    <lineage>
        <taxon>Bacteria</taxon>
        <taxon>Candidatus Yonathiibacteriota</taxon>
    </lineage>
</organism>
<feature type="transmembrane region" description="Helical" evidence="6">
    <location>
        <begin position="15"/>
        <end position="37"/>
    </location>
</feature>
<dbReference type="Pfam" id="PF09335">
    <property type="entry name" value="VTT_dom"/>
    <property type="match status" value="1"/>
</dbReference>
<keyword evidence="3 6" id="KW-0812">Transmembrane</keyword>
<evidence type="ECO:0000256" key="3">
    <source>
        <dbReference type="ARBA" id="ARBA00022692"/>
    </source>
</evidence>
<dbReference type="PANTHER" id="PTHR42709:SF6">
    <property type="entry name" value="UNDECAPRENYL PHOSPHATE TRANSPORTER A"/>
    <property type="match status" value="1"/>
</dbReference>
<evidence type="ECO:0000256" key="2">
    <source>
        <dbReference type="ARBA" id="ARBA00022475"/>
    </source>
</evidence>
<feature type="transmembrane region" description="Helical" evidence="6">
    <location>
        <begin position="127"/>
        <end position="153"/>
    </location>
</feature>
<evidence type="ECO:0000256" key="1">
    <source>
        <dbReference type="ARBA" id="ARBA00004651"/>
    </source>
</evidence>
<gene>
    <name evidence="8" type="ORF">A2675_00335</name>
</gene>
<feature type="domain" description="VTT" evidence="7">
    <location>
        <begin position="26"/>
        <end position="147"/>
    </location>
</feature>
<dbReference type="InterPro" id="IPR032816">
    <property type="entry name" value="VTT_dom"/>
</dbReference>
<evidence type="ECO:0000259" key="7">
    <source>
        <dbReference type="Pfam" id="PF09335"/>
    </source>
</evidence>
<feature type="transmembrane region" description="Helical" evidence="6">
    <location>
        <begin position="159"/>
        <end position="181"/>
    </location>
</feature>
<evidence type="ECO:0000313" key="8">
    <source>
        <dbReference type="EMBL" id="OHA80045.1"/>
    </source>
</evidence>
<evidence type="ECO:0000313" key="9">
    <source>
        <dbReference type="Proteomes" id="UP000176997"/>
    </source>
</evidence>
<dbReference type="InterPro" id="IPR051311">
    <property type="entry name" value="DedA_domain"/>
</dbReference>
<keyword evidence="2" id="KW-1003">Cell membrane</keyword>
<reference evidence="8 9" key="1">
    <citation type="journal article" date="2016" name="Nat. Commun.">
        <title>Thousands of microbial genomes shed light on interconnected biogeochemical processes in an aquifer system.</title>
        <authorList>
            <person name="Anantharaman K."/>
            <person name="Brown C.T."/>
            <person name="Hug L.A."/>
            <person name="Sharon I."/>
            <person name="Castelle C.J."/>
            <person name="Probst A.J."/>
            <person name="Thomas B.C."/>
            <person name="Singh A."/>
            <person name="Wilkins M.J."/>
            <person name="Karaoz U."/>
            <person name="Brodie E.L."/>
            <person name="Williams K.H."/>
            <person name="Hubbard S.S."/>
            <person name="Banfield J.F."/>
        </authorList>
    </citation>
    <scope>NUCLEOTIDE SEQUENCE [LARGE SCALE GENOMIC DNA]</scope>
</reference>
<evidence type="ECO:0000256" key="6">
    <source>
        <dbReference type="SAM" id="Phobius"/>
    </source>
</evidence>
<evidence type="ECO:0000256" key="5">
    <source>
        <dbReference type="ARBA" id="ARBA00023136"/>
    </source>
</evidence>
<proteinExistence type="predicted"/>
<dbReference type="AlphaFoldDB" id="A0A1G2S4N4"/>
<dbReference type="Proteomes" id="UP000176997">
    <property type="component" value="Unassembled WGS sequence"/>
</dbReference>
<dbReference type="GO" id="GO:0005886">
    <property type="term" value="C:plasma membrane"/>
    <property type="evidence" value="ECO:0007669"/>
    <property type="project" value="UniProtKB-SubCell"/>
</dbReference>
<dbReference type="STRING" id="1802723.A2675_00335"/>
<dbReference type="PANTHER" id="PTHR42709">
    <property type="entry name" value="ALKALINE PHOSPHATASE LIKE PROTEIN"/>
    <property type="match status" value="1"/>
</dbReference>
<evidence type="ECO:0000256" key="4">
    <source>
        <dbReference type="ARBA" id="ARBA00022989"/>
    </source>
</evidence>
<accession>A0A1G2S4N4</accession>
<keyword evidence="5 6" id="KW-0472">Membrane</keyword>
<comment type="caution">
    <text evidence="8">The sequence shown here is derived from an EMBL/GenBank/DDBJ whole genome shotgun (WGS) entry which is preliminary data.</text>
</comment>
<keyword evidence="4 6" id="KW-1133">Transmembrane helix</keyword>
<sequence length="190" mass="20835">MDQLIPFIIAYKYEILFPLAIIEGPLLAVVAGFLVSLGTLNVFIVYAIIVLGDVIGDSIFYLLGRSGHSFLAKHGHFIGATPERLATTREYFDNHHTKAITASKLIHGIGVTGLITAGSLKIPYRKFITTCMLVSFPQAAVLLVIGILFGHAYNQIGHYFSVFAEWGVIVGITVLVIFLIYRLTKRLPSA</sequence>